<dbReference type="Proteomes" id="UP000566819">
    <property type="component" value="Unassembled WGS sequence"/>
</dbReference>
<organism evidence="2 3">
    <name type="scientific">Cudoniella acicularis</name>
    <dbReference type="NCBI Taxonomy" id="354080"/>
    <lineage>
        <taxon>Eukaryota</taxon>
        <taxon>Fungi</taxon>
        <taxon>Dikarya</taxon>
        <taxon>Ascomycota</taxon>
        <taxon>Pezizomycotina</taxon>
        <taxon>Leotiomycetes</taxon>
        <taxon>Helotiales</taxon>
        <taxon>Tricladiaceae</taxon>
        <taxon>Cudoniella</taxon>
    </lineage>
</organism>
<dbReference type="EMBL" id="JAAMPI010002266">
    <property type="protein sequence ID" value="KAF4616189.1"/>
    <property type="molecule type" value="Genomic_DNA"/>
</dbReference>
<gene>
    <name evidence="2" type="ORF">G7Y89_g15218</name>
</gene>
<proteinExistence type="predicted"/>
<dbReference type="AlphaFoldDB" id="A0A8H4QRZ8"/>
<sequence>MNRPRPQGDEEPQLSHHKWVRSTAKPGRVAEEIKQQATTDAPTPPISRLDPRNKLVRQKYSGFDAPDIEWYWNKKEQPGSRMQYNRVYRLCVIKRFGPPPL</sequence>
<name>A0A8H4QRZ8_9HELO</name>
<evidence type="ECO:0000313" key="3">
    <source>
        <dbReference type="Proteomes" id="UP000566819"/>
    </source>
</evidence>
<keyword evidence="3" id="KW-1185">Reference proteome</keyword>
<comment type="caution">
    <text evidence="2">The sequence shown here is derived from an EMBL/GenBank/DDBJ whole genome shotgun (WGS) entry which is preliminary data.</text>
</comment>
<reference evidence="2 3" key="1">
    <citation type="submission" date="2020-03" db="EMBL/GenBank/DDBJ databases">
        <title>Draft Genome Sequence of Cudoniella acicularis.</title>
        <authorList>
            <person name="Buettner E."/>
            <person name="Kellner H."/>
        </authorList>
    </citation>
    <scope>NUCLEOTIDE SEQUENCE [LARGE SCALE GENOMIC DNA]</scope>
    <source>
        <strain evidence="2 3">DSM 108380</strain>
    </source>
</reference>
<evidence type="ECO:0000313" key="2">
    <source>
        <dbReference type="EMBL" id="KAF4616189.1"/>
    </source>
</evidence>
<protein>
    <submittedName>
        <fullName evidence="2">Uncharacterized protein</fullName>
    </submittedName>
</protein>
<accession>A0A8H4QRZ8</accession>
<evidence type="ECO:0000256" key="1">
    <source>
        <dbReference type="SAM" id="MobiDB-lite"/>
    </source>
</evidence>
<feature type="region of interest" description="Disordered" evidence="1">
    <location>
        <begin position="1"/>
        <end position="50"/>
    </location>
</feature>